<dbReference type="PANTHER" id="PTHR33055">
    <property type="entry name" value="TRANSPOSASE FOR INSERTION SEQUENCE ELEMENT IS1111A"/>
    <property type="match status" value="1"/>
</dbReference>
<protein>
    <submittedName>
        <fullName evidence="3">IS110 family transposase</fullName>
    </submittedName>
</protein>
<evidence type="ECO:0000313" key="4">
    <source>
        <dbReference type="Proteomes" id="UP001526337"/>
    </source>
</evidence>
<dbReference type="InterPro" id="IPR047650">
    <property type="entry name" value="Transpos_IS110"/>
</dbReference>
<gene>
    <name evidence="3" type="ORF">NO263_02235</name>
</gene>
<keyword evidence="4" id="KW-1185">Reference proteome</keyword>
<dbReference type="InterPro" id="IPR002525">
    <property type="entry name" value="Transp_IS110-like_N"/>
</dbReference>
<organism evidence="3 4">
    <name type="scientific">Gluconacetobacter entanii</name>
    <dbReference type="NCBI Taxonomy" id="108528"/>
    <lineage>
        <taxon>Bacteria</taxon>
        <taxon>Pseudomonadati</taxon>
        <taxon>Pseudomonadota</taxon>
        <taxon>Alphaproteobacteria</taxon>
        <taxon>Acetobacterales</taxon>
        <taxon>Acetobacteraceae</taxon>
        <taxon>Gluconacetobacter</taxon>
    </lineage>
</organism>
<accession>A0ABT3K1Y5</accession>
<dbReference type="NCBIfam" id="NF033542">
    <property type="entry name" value="transpos_IS110"/>
    <property type="match status" value="1"/>
</dbReference>
<dbReference type="EMBL" id="JANGSQ010000077">
    <property type="protein sequence ID" value="MCW4589406.1"/>
    <property type="molecule type" value="Genomic_DNA"/>
</dbReference>
<evidence type="ECO:0000313" key="3">
    <source>
        <dbReference type="EMBL" id="MCW4589406.1"/>
    </source>
</evidence>
<sequence>MMSKLLYVGLDVHKETISVTTAEEGRMGTICFIGTIPNTPTDIARMAKRLNKNGHQLEFCYEAGGCGYGIYRQILELGHGCLVAAPSLIARKPGDHIKNDRRDSQKLAIQHRAGNLTPVWVPDPVHEAIRDLVRARMDAATQLTRARQQCLAFLLRHGRIYGPNKKNWTIRHRTWLGLQTFEQKPHQIVFQDYVEAVWAAQERREQLETRITTMLAEWSMAPVVDALRAMRGLDTMSAVIFMSTIGDLGRFETPRQLMAYLGLVPSEQSSGSRIWRGGITKAGNAEARRVLVEAAWSYRYPPRLASEKIQVVAKQAKAIRDIAWKAQLRLCERYRKLSATGKKPTVVVTAIARELCGFIWAIGREVTLTQP</sequence>
<feature type="domain" description="Transposase IS116/IS110/IS902 C-terminal" evidence="2">
    <location>
        <begin position="226"/>
        <end position="298"/>
    </location>
</feature>
<dbReference type="Proteomes" id="UP001526337">
    <property type="component" value="Unassembled WGS sequence"/>
</dbReference>
<evidence type="ECO:0000259" key="2">
    <source>
        <dbReference type="Pfam" id="PF02371"/>
    </source>
</evidence>
<dbReference type="Pfam" id="PF02371">
    <property type="entry name" value="Transposase_20"/>
    <property type="match status" value="1"/>
</dbReference>
<dbReference type="InterPro" id="IPR003346">
    <property type="entry name" value="Transposase_20"/>
</dbReference>
<name>A0ABT3K1Y5_9PROT</name>
<reference evidence="3 4" key="1">
    <citation type="submission" date="2022-07" db="EMBL/GenBank/DDBJ databases">
        <title>Genome stability of Gluconacetobacter entanii AV429.</title>
        <authorList>
            <person name="Trcek J."/>
            <person name="Cepec E."/>
        </authorList>
    </citation>
    <scope>NUCLEOTIDE SEQUENCE [LARGE SCALE GENOMIC DNA]</scope>
    <source>
        <strain evidence="3 4">AV429_2022</strain>
    </source>
</reference>
<comment type="caution">
    <text evidence="3">The sequence shown here is derived from an EMBL/GenBank/DDBJ whole genome shotgun (WGS) entry which is preliminary data.</text>
</comment>
<dbReference type="PANTHER" id="PTHR33055:SF3">
    <property type="entry name" value="PUTATIVE TRANSPOSASE FOR IS117-RELATED"/>
    <property type="match status" value="1"/>
</dbReference>
<proteinExistence type="predicted"/>
<dbReference type="Pfam" id="PF01548">
    <property type="entry name" value="DEDD_Tnp_IS110"/>
    <property type="match status" value="1"/>
</dbReference>
<evidence type="ECO:0000259" key="1">
    <source>
        <dbReference type="Pfam" id="PF01548"/>
    </source>
</evidence>
<feature type="domain" description="Transposase IS110-like N-terminal" evidence="1">
    <location>
        <begin position="8"/>
        <end position="155"/>
    </location>
</feature>